<dbReference type="AlphaFoldDB" id="A0A8S3SXW9"/>
<dbReference type="EMBL" id="CAJPWZ010001909">
    <property type="protein sequence ID" value="CAG2226497.1"/>
    <property type="molecule type" value="Genomic_DNA"/>
</dbReference>
<proteinExistence type="predicted"/>
<accession>A0A8S3SXW9</accession>
<evidence type="ECO:0000313" key="1">
    <source>
        <dbReference type="EMBL" id="CAG2226497.1"/>
    </source>
</evidence>
<protein>
    <submittedName>
        <fullName evidence="1">Uncharacterized protein</fullName>
    </submittedName>
</protein>
<gene>
    <name evidence="1" type="ORF">MEDL_39579</name>
</gene>
<keyword evidence="2" id="KW-1185">Reference proteome</keyword>
<dbReference type="Proteomes" id="UP000683360">
    <property type="component" value="Unassembled WGS sequence"/>
</dbReference>
<sequence length="196" mass="22739">MQTYVRYLNAEREEFRVETDGSDSVDILYPPSHPRQAASIPPTCVIDTDPTILIVTLGNFIRFLRQIDLNLQVGETWPMYKCSLDLEREVLPVGSKSIKSNSESAEHLIAAYTSLLRIQFVPDEDVGTWFGFTGSCSDCSVWNTWNNKRLSRLQCKRSLLFPQSRMETRLLDKEMFCLFQWFRTRMENTSSENTYV</sequence>
<reference evidence="1" key="1">
    <citation type="submission" date="2021-03" db="EMBL/GenBank/DDBJ databases">
        <authorList>
            <person name="Bekaert M."/>
        </authorList>
    </citation>
    <scope>NUCLEOTIDE SEQUENCE</scope>
</reference>
<comment type="caution">
    <text evidence="1">The sequence shown here is derived from an EMBL/GenBank/DDBJ whole genome shotgun (WGS) entry which is preliminary data.</text>
</comment>
<evidence type="ECO:0000313" key="2">
    <source>
        <dbReference type="Proteomes" id="UP000683360"/>
    </source>
</evidence>
<name>A0A8S3SXW9_MYTED</name>
<organism evidence="1 2">
    <name type="scientific">Mytilus edulis</name>
    <name type="common">Blue mussel</name>
    <dbReference type="NCBI Taxonomy" id="6550"/>
    <lineage>
        <taxon>Eukaryota</taxon>
        <taxon>Metazoa</taxon>
        <taxon>Spiralia</taxon>
        <taxon>Lophotrochozoa</taxon>
        <taxon>Mollusca</taxon>
        <taxon>Bivalvia</taxon>
        <taxon>Autobranchia</taxon>
        <taxon>Pteriomorphia</taxon>
        <taxon>Mytilida</taxon>
        <taxon>Mytiloidea</taxon>
        <taxon>Mytilidae</taxon>
        <taxon>Mytilinae</taxon>
        <taxon>Mytilus</taxon>
    </lineage>
</organism>